<protein>
    <submittedName>
        <fullName evidence="1">Uncharacterized protein</fullName>
    </submittedName>
</protein>
<sequence>KAGAKYISEGRGKRAFITKEWNQGLN</sequence>
<feature type="non-terminal residue" evidence="1">
    <location>
        <position position="1"/>
    </location>
</feature>
<accession>A0A382PKH8</accession>
<evidence type="ECO:0000313" key="1">
    <source>
        <dbReference type="EMBL" id="SVC72421.1"/>
    </source>
</evidence>
<reference evidence="1" key="1">
    <citation type="submission" date="2018-05" db="EMBL/GenBank/DDBJ databases">
        <authorList>
            <person name="Lanie J.A."/>
            <person name="Ng W.-L."/>
            <person name="Kazmierczak K.M."/>
            <person name="Andrzejewski T.M."/>
            <person name="Davidsen T.M."/>
            <person name="Wayne K.J."/>
            <person name="Tettelin H."/>
            <person name="Glass J.I."/>
            <person name="Rusch D."/>
            <person name="Podicherti R."/>
            <person name="Tsui H.-C.T."/>
            <person name="Winkler M.E."/>
        </authorList>
    </citation>
    <scope>NUCLEOTIDE SEQUENCE</scope>
</reference>
<organism evidence="1">
    <name type="scientific">marine metagenome</name>
    <dbReference type="NCBI Taxonomy" id="408172"/>
    <lineage>
        <taxon>unclassified sequences</taxon>
        <taxon>metagenomes</taxon>
        <taxon>ecological metagenomes</taxon>
    </lineage>
</organism>
<dbReference type="AlphaFoldDB" id="A0A382PKH8"/>
<gene>
    <name evidence="1" type="ORF">METZ01_LOCUS325275</name>
</gene>
<proteinExistence type="predicted"/>
<dbReference type="EMBL" id="UINC01107218">
    <property type="protein sequence ID" value="SVC72421.1"/>
    <property type="molecule type" value="Genomic_DNA"/>
</dbReference>
<name>A0A382PKH8_9ZZZZ</name>